<gene>
    <name evidence="1" type="ORF">CR513_30595</name>
</gene>
<dbReference type="Proteomes" id="UP000257109">
    <property type="component" value="Unassembled WGS sequence"/>
</dbReference>
<evidence type="ECO:0000313" key="1">
    <source>
        <dbReference type="EMBL" id="RDX87870.1"/>
    </source>
</evidence>
<name>A0A371GBC2_MUCPR</name>
<accession>A0A371GBC2</accession>
<dbReference type="PANTHER" id="PTHR33067:SF9">
    <property type="entry name" value="RNA-DIRECTED DNA POLYMERASE"/>
    <property type="match status" value="1"/>
</dbReference>
<feature type="non-terminal residue" evidence="1">
    <location>
        <position position="170"/>
    </location>
</feature>
<protein>
    <submittedName>
        <fullName evidence="1">Uncharacterized protein</fullName>
    </submittedName>
</protein>
<sequence length="170" mass="19322">MVPPRDETPTKKAIADVANEGKNVATPNQVNVIFAQRLKDEKKDKEFTSIPFIEAITLMLNYAEFLENIMSNKKKLEEFEVVNLTEECSTVVLKKLPLKLKDPSCFNIPCTMDNSHFEKALTITHQCDIVEDILVKVGKFIFLIDFVILNIEKDDTVPIILADHFLPQEG</sequence>
<dbReference type="PANTHER" id="PTHR33067">
    <property type="entry name" value="RNA-DIRECTED DNA POLYMERASE-RELATED"/>
    <property type="match status" value="1"/>
</dbReference>
<keyword evidence="2" id="KW-1185">Reference proteome</keyword>
<evidence type="ECO:0000313" key="2">
    <source>
        <dbReference type="Proteomes" id="UP000257109"/>
    </source>
</evidence>
<feature type="non-terminal residue" evidence="1">
    <location>
        <position position="1"/>
    </location>
</feature>
<dbReference type="AlphaFoldDB" id="A0A371GBC2"/>
<dbReference type="OrthoDB" id="778454at2759"/>
<reference evidence="1" key="1">
    <citation type="submission" date="2018-05" db="EMBL/GenBank/DDBJ databases">
        <title>Draft genome of Mucuna pruriens seed.</title>
        <authorList>
            <person name="Nnadi N.E."/>
            <person name="Vos R."/>
            <person name="Hasami M.H."/>
            <person name="Devisetty U.K."/>
            <person name="Aguiy J.C."/>
        </authorList>
    </citation>
    <scope>NUCLEOTIDE SEQUENCE [LARGE SCALE GENOMIC DNA]</scope>
    <source>
        <strain evidence="1">JCA_2017</strain>
    </source>
</reference>
<dbReference type="EMBL" id="QJKJ01006106">
    <property type="protein sequence ID" value="RDX87870.1"/>
    <property type="molecule type" value="Genomic_DNA"/>
</dbReference>
<organism evidence="1 2">
    <name type="scientific">Mucuna pruriens</name>
    <name type="common">Velvet bean</name>
    <name type="synonym">Dolichos pruriens</name>
    <dbReference type="NCBI Taxonomy" id="157652"/>
    <lineage>
        <taxon>Eukaryota</taxon>
        <taxon>Viridiplantae</taxon>
        <taxon>Streptophyta</taxon>
        <taxon>Embryophyta</taxon>
        <taxon>Tracheophyta</taxon>
        <taxon>Spermatophyta</taxon>
        <taxon>Magnoliopsida</taxon>
        <taxon>eudicotyledons</taxon>
        <taxon>Gunneridae</taxon>
        <taxon>Pentapetalae</taxon>
        <taxon>rosids</taxon>
        <taxon>fabids</taxon>
        <taxon>Fabales</taxon>
        <taxon>Fabaceae</taxon>
        <taxon>Papilionoideae</taxon>
        <taxon>50 kb inversion clade</taxon>
        <taxon>NPAAA clade</taxon>
        <taxon>indigoferoid/millettioid clade</taxon>
        <taxon>Phaseoleae</taxon>
        <taxon>Mucuna</taxon>
    </lineage>
</organism>
<proteinExistence type="predicted"/>
<comment type="caution">
    <text evidence="1">The sequence shown here is derived from an EMBL/GenBank/DDBJ whole genome shotgun (WGS) entry which is preliminary data.</text>
</comment>